<evidence type="ECO:0000313" key="1">
    <source>
        <dbReference type="EMBL" id="GIC89052.1"/>
    </source>
</evidence>
<dbReference type="Proteomes" id="UP000036893">
    <property type="component" value="Unassembled WGS sequence"/>
</dbReference>
<dbReference type="AlphaFoldDB" id="A0A8E0UX38"/>
<reference evidence="1" key="2">
    <citation type="submission" date="2021-01" db="EMBL/GenBank/DDBJ databases">
        <title>Pan-genome distribution and transcriptional activeness of fungal secondary metabolism genes in Aspergillus section Fumigati.</title>
        <authorList>
            <person name="Takahashi H."/>
            <person name="Umemura M."/>
            <person name="Ninomiya A."/>
            <person name="Kusuya Y."/>
            <person name="Urayama S."/>
            <person name="Shimizu M."/>
            <person name="Watanabe A."/>
            <person name="Kamei K."/>
            <person name="Yaguchi T."/>
            <person name="Hagiwara D."/>
        </authorList>
    </citation>
    <scope>NUCLEOTIDE SEQUENCE</scope>
    <source>
        <strain evidence="1">IFM 46973</strain>
    </source>
</reference>
<organism evidence="1 2">
    <name type="scientific">Aspergillus udagawae</name>
    <dbReference type="NCBI Taxonomy" id="91492"/>
    <lineage>
        <taxon>Eukaryota</taxon>
        <taxon>Fungi</taxon>
        <taxon>Dikarya</taxon>
        <taxon>Ascomycota</taxon>
        <taxon>Pezizomycotina</taxon>
        <taxon>Eurotiomycetes</taxon>
        <taxon>Eurotiomycetidae</taxon>
        <taxon>Eurotiales</taxon>
        <taxon>Aspergillaceae</taxon>
        <taxon>Aspergillus</taxon>
        <taxon>Aspergillus subgen. Fumigati</taxon>
    </lineage>
</organism>
<accession>A0A8E0UX38</accession>
<gene>
    <name evidence="1" type="ORF">Aud_005453</name>
</gene>
<comment type="caution">
    <text evidence="1">The sequence shown here is derived from an EMBL/GenBank/DDBJ whole genome shotgun (WGS) entry which is preliminary data.</text>
</comment>
<reference evidence="1" key="1">
    <citation type="journal article" date="2015" name="Genome Announc.">
        <title>Draft Genome Sequence of the Pathogenic Filamentous Fungus Aspergillus udagawae Strain IFM 46973T.</title>
        <authorList>
            <person name="Kusuya Y."/>
            <person name="Takahashi-Nakaguchi A."/>
            <person name="Takahashi H."/>
            <person name="Yaguchi T."/>
        </authorList>
    </citation>
    <scope>NUCLEOTIDE SEQUENCE</scope>
    <source>
        <strain evidence="1">IFM 46973</strain>
    </source>
</reference>
<dbReference type="RefSeq" id="XP_043146318.1">
    <property type="nucleotide sequence ID" value="XM_043290383.1"/>
</dbReference>
<protein>
    <submittedName>
        <fullName evidence="1">Uncharacterized protein</fullName>
    </submittedName>
</protein>
<proteinExistence type="predicted"/>
<dbReference type="EMBL" id="BBXM02000004">
    <property type="protein sequence ID" value="GIC89052.1"/>
    <property type="molecule type" value="Genomic_DNA"/>
</dbReference>
<name>A0A8E0UX38_9EURO</name>
<evidence type="ECO:0000313" key="2">
    <source>
        <dbReference type="Proteomes" id="UP000036893"/>
    </source>
</evidence>
<dbReference type="GeneID" id="66992930"/>
<sequence>MAEPSDDIEAWVSMESLYDKAIQSPSEITQDEKHAIMEWPSLEQMEETSQKYIGKSLQDLIHTAANDPLALTYPECRLIDDDFQILGGLDAAKYKNDRLKRMIGRQELWDKWQQARAAVLSPDELKAIRNIRQPAVYLAKQKAHNRPFLEAEERSRTHPPDWVQKILDRDGKGWGYVIYRPSIVHEDEGTKEAWRACWDNFNELLSFHPVMVIGGEEIQDSKILDFVDYGPEMGGVDQLRRDFRARRDKGGLKPGVLSNVFLNVPTECRDTYLREDGYSWAWAIDPDWSLPGPDADGYDGRVKVTWGQLFNKFYDLMSTKKATLKEIWQEFHEANEKLHDGPLPGWLFSKLPKEVWPNN</sequence>